<dbReference type="Gene3D" id="1.10.10.60">
    <property type="entry name" value="Homeodomain-like"/>
    <property type="match status" value="1"/>
</dbReference>
<sequence length="48" mass="5607">MTKTLLQTTDDSIETVSFNSGFNSISHFVTTFKKRTNYTPLQFRKLDF</sequence>
<evidence type="ECO:0000313" key="5">
    <source>
        <dbReference type="EMBL" id="MFB9761748.1"/>
    </source>
</evidence>
<organism evidence="5 6">
    <name type="scientific">Ectobacillus funiculus</name>
    <dbReference type="NCBI Taxonomy" id="137993"/>
    <lineage>
        <taxon>Bacteria</taxon>
        <taxon>Bacillati</taxon>
        <taxon>Bacillota</taxon>
        <taxon>Bacilli</taxon>
        <taxon>Bacillales</taxon>
        <taxon>Bacillaceae</taxon>
        <taxon>Ectobacillus</taxon>
    </lineage>
</organism>
<comment type="caution">
    <text evidence="5">The sequence shown here is derived from an EMBL/GenBank/DDBJ whole genome shotgun (WGS) entry which is preliminary data.</text>
</comment>
<protein>
    <submittedName>
        <fullName evidence="5">Helix-turn-helix domain-containing protein</fullName>
    </submittedName>
</protein>
<keyword evidence="6" id="KW-1185">Reference proteome</keyword>
<evidence type="ECO:0000259" key="4">
    <source>
        <dbReference type="PROSITE" id="PS01124"/>
    </source>
</evidence>
<dbReference type="PANTHER" id="PTHR43280">
    <property type="entry name" value="ARAC-FAMILY TRANSCRIPTIONAL REGULATOR"/>
    <property type="match status" value="1"/>
</dbReference>
<dbReference type="PANTHER" id="PTHR43280:SF2">
    <property type="entry name" value="HTH-TYPE TRANSCRIPTIONAL REGULATOR EXSA"/>
    <property type="match status" value="1"/>
</dbReference>
<dbReference type="RefSeq" id="WP_379952304.1">
    <property type="nucleotide sequence ID" value="NZ_JBHMAF010000196.1"/>
</dbReference>
<proteinExistence type="predicted"/>
<dbReference type="InterPro" id="IPR009057">
    <property type="entry name" value="Homeodomain-like_sf"/>
</dbReference>
<dbReference type="Pfam" id="PF12833">
    <property type="entry name" value="HTH_18"/>
    <property type="match status" value="1"/>
</dbReference>
<dbReference type="PROSITE" id="PS01124">
    <property type="entry name" value="HTH_ARAC_FAMILY_2"/>
    <property type="match status" value="1"/>
</dbReference>
<keyword evidence="1" id="KW-0805">Transcription regulation</keyword>
<reference evidence="5 6" key="1">
    <citation type="submission" date="2024-09" db="EMBL/GenBank/DDBJ databases">
        <authorList>
            <person name="Sun Q."/>
            <person name="Mori K."/>
        </authorList>
    </citation>
    <scope>NUCLEOTIDE SEQUENCE [LARGE SCALE GENOMIC DNA]</scope>
    <source>
        <strain evidence="5 6">JCM 11201</strain>
    </source>
</reference>
<name>A0ABV5WM56_9BACI</name>
<evidence type="ECO:0000313" key="6">
    <source>
        <dbReference type="Proteomes" id="UP001589609"/>
    </source>
</evidence>
<accession>A0ABV5WM56</accession>
<keyword evidence="2" id="KW-0238">DNA-binding</keyword>
<evidence type="ECO:0000256" key="3">
    <source>
        <dbReference type="ARBA" id="ARBA00023163"/>
    </source>
</evidence>
<evidence type="ECO:0000256" key="1">
    <source>
        <dbReference type="ARBA" id="ARBA00023015"/>
    </source>
</evidence>
<gene>
    <name evidence="5" type="ORF">ACFFMS_26300</name>
</gene>
<keyword evidence="3" id="KW-0804">Transcription</keyword>
<dbReference type="SUPFAM" id="SSF46689">
    <property type="entry name" value="Homeodomain-like"/>
    <property type="match status" value="1"/>
</dbReference>
<dbReference type="Proteomes" id="UP001589609">
    <property type="component" value="Unassembled WGS sequence"/>
</dbReference>
<dbReference type="EMBL" id="JBHMAF010000196">
    <property type="protein sequence ID" value="MFB9761748.1"/>
    <property type="molecule type" value="Genomic_DNA"/>
</dbReference>
<dbReference type="InterPro" id="IPR018060">
    <property type="entry name" value="HTH_AraC"/>
</dbReference>
<evidence type="ECO:0000256" key="2">
    <source>
        <dbReference type="ARBA" id="ARBA00023125"/>
    </source>
</evidence>
<feature type="domain" description="HTH araC/xylS-type" evidence="4">
    <location>
        <begin position="1"/>
        <end position="46"/>
    </location>
</feature>